<evidence type="ECO:0000313" key="6">
    <source>
        <dbReference type="Proteomes" id="UP001489509"/>
    </source>
</evidence>
<name>A0ABV1E3A6_9FIRM</name>
<comment type="pathway">
    <text evidence="4">Carbohydrate biosynthesis; gluconeogenesis.</text>
</comment>
<evidence type="ECO:0000256" key="4">
    <source>
        <dbReference type="HAMAP-Rule" id="MF_01854"/>
    </source>
</evidence>
<dbReference type="EMBL" id="JBBMFD010000019">
    <property type="protein sequence ID" value="MEQ2441195.1"/>
    <property type="molecule type" value="Genomic_DNA"/>
</dbReference>
<accession>A0ABV1E3A6</accession>
<sequence length="658" mass="75387">MNCDKAEVLGDLRYLKLLAKEYPSIQSASTETINLQAILGLPKGTEHFMSDLHGEYEAFEHILNNCSGVIREKVDILYGNSMSKRDRAVLSTLIYYPHQKLDEVKKTVTDMNEWYRLTLHRMIEVCRLVASKYTRSKVRKLLPPDFQFIIDELLHTNYEIKNKEQYYESIIQSIVDLDRADAFIEALAGLIKRLVVDRLHIVGDIYDRGPRPDIIMERLMSHHCVDIQWGNHDILWMGAAAGSPACIANVLNNSMQYSNLDVIENAYGINLRPLAVFAQETYHYSSCFAPKNAKDEKKYGPKDLRLVSKMHKAILVIQFKLEGQIIKRHPEFQMEERLLLDKVDYQNGTVTIGEKTYPLKDFQFPTIDPKDPYALTEEEESVVEQLISSFKGSEKLQRHTRFLYSEGGLYKCFNGNLLYHGCIPFQEDGSFMEFSFGGERLCGKQLVDYAEEVARQGYYSRPGSPQKQYGEDFLWFLWCGKNSPLFGRLRMATFERMLIEDESTWVEPKNAYYTLTQQKEICEKILSEFGLGDKPYSHIINGHIPVRSRDGEDPVRADGKLIVIDGGFCKAYQKATGIAGYTLFYNSYGIRLASHEPFDSTVSAIQQNKDIISTSVVYETAQHRILVRETDTGAQLLAKIADLKRLLAAYMLGVIKED</sequence>
<keyword evidence="1 4" id="KW-0378">Hydrolase</keyword>
<evidence type="ECO:0000256" key="2">
    <source>
        <dbReference type="ARBA" id="ARBA00023211"/>
    </source>
</evidence>
<dbReference type="Proteomes" id="UP001489509">
    <property type="component" value="Unassembled WGS sequence"/>
</dbReference>
<comment type="cofactor">
    <cofactor evidence="4">
        <name>Mn(2+)</name>
        <dbReference type="ChEBI" id="CHEBI:29035"/>
    </cofactor>
</comment>
<dbReference type="HAMAP" id="MF_01854">
    <property type="entry name" value="FBPase_class3"/>
    <property type="match status" value="1"/>
</dbReference>
<evidence type="ECO:0000313" key="5">
    <source>
        <dbReference type="EMBL" id="MEQ2441195.1"/>
    </source>
</evidence>
<evidence type="ECO:0000256" key="3">
    <source>
        <dbReference type="ARBA" id="ARBA00023277"/>
    </source>
</evidence>
<comment type="similarity">
    <text evidence="4">Belongs to the FBPase class 3 family.</text>
</comment>
<reference evidence="5 6" key="1">
    <citation type="submission" date="2024-03" db="EMBL/GenBank/DDBJ databases">
        <title>Human intestinal bacterial collection.</title>
        <authorList>
            <person name="Pauvert C."/>
            <person name="Hitch T.C.A."/>
            <person name="Clavel T."/>
        </authorList>
    </citation>
    <scope>NUCLEOTIDE SEQUENCE [LARGE SCALE GENOMIC DNA]</scope>
    <source>
        <strain evidence="5 6">CLA-JM-H44</strain>
    </source>
</reference>
<evidence type="ECO:0000256" key="1">
    <source>
        <dbReference type="ARBA" id="ARBA00022801"/>
    </source>
</evidence>
<comment type="catalytic activity">
    <reaction evidence="4">
        <text>beta-D-fructose 1,6-bisphosphate + H2O = beta-D-fructose 6-phosphate + phosphate</text>
        <dbReference type="Rhea" id="RHEA:11064"/>
        <dbReference type="ChEBI" id="CHEBI:15377"/>
        <dbReference type="ChEBI" id="CHEBI:32966"/>
        <dbReference type="ChEBI" id="CHEBI:43474"/>
        <dbReference type="ChEBI" id="CHEBI:57634"/>
        <dbReference type="EC" id="3.1.3.11"/>
    </reaction>
</comment>
<dbReference type="RefSeq" id="WP_349220140.1">
    <property type="nucleotide sequence ID" value="NZ_JBBMFD010000019.1"/>
</dbReference>
<organism evidence="5 6">
    <name type="scientific">Solibaculum intestinale</name>
    <dbReference type="NCBI Taxonomy" id="3133165"/>
    <lineage>
        <taxon>Bacteria</taxon>
        <taxon>Bacillati</taxon>
        <taxon>Bacillota</taxon>
        <taxon>Clostridia</taxon>
        <taxon>Eubacteriales</taxon>
        <taxon>Oscillospiraceae</taxon>
        <taxon>Solibaculum</taxon>
    </lineage>
</organism>
<dbReference type="EC" id="3.1.3.11" evidence="4"/>
<dbReference type="InterPro" id="IPR009164">
    <property type="entry name" value="FBPtase_class3"/>
</dbReference>
<keyword evidence="3 4" id="KW-0119">Carbohydrate metabolism</keyword>
<dbReference type="Gene3D" id="3.60.21.10">
    <property type="match status" value="1"/>
</dbReference>
<proteinExistence type="inferred from homology"/>
<dbReference type="SUPFAM" id="SSF56300">
    <property type="entry name" value="Metallo-dependent phosphatases"/>
    <property type="match status" value="1"/>
</dbReference>
<gene>
    <name evidence="4" type="primary">fbp</name>
    <name evidence="5" type="ORF">WMO26_10195</name>
</gene>
<protein>
    <recommendedName>
        <fullName evidence="4">Fructose-1,6-bisphosphatase class 3</fullName>
        <shortName evidence="4">FBPase class 3</shortName>
        <ecNumber evidence="4">3.1.3.11</ecNumber>
    </recommendedName>
    <alternativeName>
        <fullName evidence="4">D-fructose-1,6-bisphosphate 1-phosphohydrolase class 3</fullName>
    </alternativeName>
</protein>
<keyword evidence="2 4" id="KW-0464">Manganese</keyword>
<dbReference type="InterPro" id="IPR029052">
    <property type="entry name" value="Metallo-depent_PP-like"/>
</dbReference>
<dbReference type="PIRSF" id="PIRSF000906">
    <property type="entry name" value="FBPtase_Bacill"/>
    <property type="match status" value="1"/>
</dbReference>
<dbReference type="Pfam" id="PF06874">
    <property type="entry name" value="FBPase_2"/>
    <property type="match status" value="1"/>
</dbReference>
<keyword evidence="6" id="KW-1185">Reference proteome</keyword>
<comment type="caution">
    <text evidence="5">The sequence shown here is derived from an EMBL/GenBank/DDBJ whole genome shotgun (WGS) entry which is preliminary data.</text>
</comment>